<comment type="similarity">
    <text evidence="1 3">Belongs to the UPF0122 family.</text>
</comment>
<dbReference type="Gene3D" id="1.10.10.10">
    <property type="entry name" value="Winged helix-like DNA-binding domain superfamily/Winged helix DNA-binding domain"/>
    <property type="match status" value="1"/>
</dbReference>
<evidence type="ECO:0000256" key="3">
    <source>
        <dbReference type="HAMAP-Rule" id="MF_00245"/>
    </source>
</evidence>
<proteinExistence type="inferred from homology"/>
<dbReference type="PANTHER" id="PTHR40083">
    <property type="entry name" value="UPF0122 PROTEIN CBO2450/CLC_2298"/>
    <property type="match status" value="1"/>
</dbReference>
<dbReference type="InterPro" id="IPR036388">
    <property type="entry name" value="WH-like_DNA-bd_sf"/>
</dbReference>
<comment type="caution">
    <text evidence="4">The sequence shown here is derived from an EMBL/GenBank/DDBJ whole genome shotgun (WGS) entry which is preliminary data.</text>
</comment>
<dbReference type="AlphaFoldDB" id="A0A6N7V3I8"/>
<dbReference type="SUPFAM" id="SSF88659">
    <property type="entry name" value="Sigma3 and sigma4 domains of RNA polymerase sigma factors"/>
    <property type="match status" value="1"/>
</dbReference>
<evidence type="ECO:0000256" key="2">
    <source>
        <dbReference type="ARBA" id="ARBA00024764"/>
    </source>
</evidence>
<dbReference type="HAMAP" id="MF_00245">
    <property type="entry name" value="UPF0122"/>
    <property type="match status" value="1"/>
</dbReference>
<evidence type="ECO:0000256" key="1">
    <source>
        <dbReference type="ARBA" id="ARBA00008720"/>
    </source>
</evidence>
<keyword evidence="4" id="KW-0238">DNA-binding</keyword>
<dbReference type="NCBIfam" id="NF045758">
    <property type="entry name" value="YlxM"/>
    <property type="match status" value="1"/>
</dbReference>
<comment type="function">
    <text evidence="2 3">Might take part in the signal recognition particle (SRP) pathway. This is inferred from the conservation of its genetic proximity to ftsY/ffh. May be a regulatory protein.</text>
</comment>
<dbReference type="PANTHER" id="PTHR40083:SF1">
    <property type="entry name" value="UPF0122 PROTEIN YLXM"/>
    <property type="match status" value="1"/>
</dbReference>
<dbReference type="Pfam" id="PF04297">
    <property type="entry name" value="UPF0122"/>
    <property type="match status" value="1"/>
</dbReference>
<dbReference type="InterPro" id="IPR007394">
    <property type="entry name" value="UPF0122"/>
</dbReference>
<organism evidence="4 5">
    <name type="scientific">Suipraeoptans intestinalis</name>
    <dbReference type="NCBI Taxonomy" id="2606628"/>
    <lineage>
        <taxon>Bacteria</taxon>
        <taxon>Bacillati</taxon>
        <taxon>Bacillota</taxon>
        <taxon>Clostridia</taxon>
        <taxon>Lachnospirales</taxon>
        <taxon>Lachnospiraceae</taxon>
        <taxon>Suipraeoptans</taxon>
    </lineage>
</organism>
<evidence type="ECO:0000313" key="5">
    <source>
        <dbReference type="Proteomes" id="UP000434409"/>
    </source>
</evidence>
<dbReference type="EMBL" id="VULY01000018">
    <property type="protein sequence ID" value="MSR94727.1"/>
    <property type="molecule type" value="Genomic_DNA"/>
</dbReference>
<evidence type="ECO:0000313" key="4">
    <source>
        <dbReference type="EMBL" id="MSR94727.1"/>
    </source>
</evidence>
<sequence length="121" mass="14057">MIAQVMKMDELLERTLLFDFYGELLTKHQKEIYEQYISEDLSLGEIAKEAGISRQGVHDLIRRCSATLKGYEEKLHLVGRFVSVREKARRLEELLEDKDGSDAEACLEKARKLSREIIEEL</sequence>
<reference evidence="4 5" key="1">
    <citation type="submission" date="2019-08" db="EMBL/GenBank/DDBJ databases">
        <title>In-depth cultivation of the pig gut microbiome towards novel bacterial diversity and tailored functional studies.</title>
        <authorList>
            <person name="Wylensek D."/>
            <person name="Hitch T.C.A."/>
            <person name="Clavel T."/>
        </authorList>
    </citation>
    <scope>NUCLEOTIDE SEQUENCE [LARGE SCALE GENOMIC DNA]</scope>
    <source>
        <strain evidence="4 5">68-1-5</strain>
    </source>
</reference>
<protein>
    <recommendedName>
        <fullName evidence="3">UPF0122 protein FYJ34_10780</fullName>
    </recommendedName>
</protein>
<keyword evidence="5" id="KW-1185">Reference proteome</keyword>
<dbReference type="GO" id="GO:0003677">
    <property type="term" value="F:DNA binding"/>
    <property type="evidence" value="ECO:0007669"/>
    <property type="project" value="UniProtKB-KW"/>
</dbReference>
<dbReference type="Proteomes" id="UP000434409">
    <property type="component" value="Unassembled WGS sequence"/>
</dbReference>
<accession>A0A6N7V3I8</accession>
<dbReference type="InterPro" id="IPR054831">
    <property type="entry name" value="UPF0122_fam_protein"/>
</dbReference>
<dbReference type="InterPro" id="IPR013324">
    <property type="entry name" value="RNA_pol_sigma_r3/r4-like"/>
</dbReference>
<name>A0A6N7V3I8_9FIRM</name>
<gene>
    <name evidence="4" type="ORF">FYJ34_10780</name>
</gene>